<comment type="pathway">
    <text evidence="1 9">Isoprenoid biosynthesis; isopentenyl diphosphate biosynthesis via DXP pathway; isopentenyl diphosphate from 1-deoxy-D-xylulose 5-phosphate: step 1/6.</text>
</comment>
<feature type="binding site" evidence="9">
    <location>
        <position position="22"/>
    </location>
    <ligand>
        <name>NADPH</name>
        <dbReference type="ChEBI" id="CHEBI:57783"/>
    </ligand>
</feature>
<dbReference type="EC" id="1.1.1.267" evidence="9"/>
<evidence type="ECO:0000256" key="6">
    <source>
        <dbReference type="ARBA" id="ARBA00023211"/>
    </source>
</evidence>
<comment type="cofactor">
    <cofactor evidence="9">
        <name>Mg(2+)</name>
        <dbReference type="ChEBI" id="CHEBI:18420"/>
    </cofactor>
    <cofactor evidence="9">
        <name>Mn(2+)</name>
        <dbReference type="ChEBI" id="CHEBI:29035"/>
    </cofactor>
</comment>
<feature type="binding site" evidence="9">
    <location>
        <position position="23"/>
    </location>
    <ligand>
        <name>NADPH</name>
        <dbReference type="ChEBI" id="CHEBI:57783"/>
    </ligand>
</feature>
<reference evidence="13 14" key="1">
    <citation type="submission" date="2022-10" db="EMBL/GenBank/DDBJ databases">
        <title>Luteolibacter arcticus strain CCTCC AB 2014275, whole genome shotgun sequencing project.</title>
        <authorList>
            <person name="Zhao G."/>
            <person name="Shen L."/>
        </authorList>
    </citation>
    <scope>NUCLEOTIDE SEQUENCE [LARGE SCALE GENOMIC DNA]</scope>
    <source>
        <strain evidence="13 14">CCTCC AB 2014275</strain>
    </source>
</reference>
<feature type="binding site" evidence="9">
    <location>
        <position position="208"/>
    </location>
    <ligand>
        <name>1-deoxy-D-xylulose 5-phosphate</name>
        <dbReference type="ChEBI" id="CHEBI:57792"/>
    </ligand>
</feature>
<dbReference type="Pfam" id="PF08436">
    <property type="entry name" value="DXP_redisom_C"/>
    <property type="match status" value="1"/>
</dbReference>
<feature type="binding site" evidence="9">
    <location>
        <position position="133"/>
    </location>
    <ligand>
        <name>NADPH</name>
        <dbReference type="ChEBI" id="CHEBI:57783"/>
    </ligand>
</feature>
<evidence type="ECO:0000259" key="11">
    <source>
        <dbReference type="Pfam" id="PF08436"/>
    </source>
</evidence>
<keyword evidence="9" id="KW-0460">Magnesium</keyword>
<evidence type="ECO:0000313" key="14">
    <source>
        <dbReference type="Proteomes" id="UP001320876"/>
    </source>
</evidence>
<keyword evidence="5 9" id="KW-0560">Oxidoreductase</keyword>
<dbReference type="InterPro" id="IPR026877">
    <property type="entry name" value="DXPR_C"/>
</dbReference>
<evidence type="ECO:0000256" key="8">
    <source>
        <dbReference type="ARBA" id="ARBA00048543"/>
    </source>
</evidence>
<dbReference type="SUPFAM" id="SSF51735">
    <property type="entry name" value="NAD(P)-binding Rossmann-fold domains"/>
    <property type="match status" value="1"/>
</dbReference>
<feature type="binding site" evidence="9">
    <location>
        <position position="230"/>
    </location>
    <ligand>
        <name>1-deoxy-D-xylulose 5-phosphate</name>
        <dbReference type="ChEBI" id="CHEBI:57792"/>
    </ligand>
</feature>
<dbReference type="PANTHER" id="PTHR30525">
    <property type="entry name" value="1-DEOXY-D-XYLULOSE 5-PHOSPHATE REDUCTOISOMERASE"/>
    <property type="match status" value="1"/>
</dbReference>
<feature type="binding site" evidence="9">
    <location>
        <position position="227"/>
    </location>
    <ligand>
        <name>1-deoxy-D-xylulose 5-phosphate</name>
        <dbReference type="ChEBI" id="CHEBI:57792"/>
    </ligand>
</feature>
<evidence type="ECO:0000259" key="12">
    <source>
        <dbReference type="Pfam" id="PF13288"/>
    </source>
</evidence>
<sequence>MDVALNAAPARKKVVLLGSTGSIGRSTLEVARLLPERIELVGLAANGSVDALAAQVHETGVKRVALCDASKVEMLRALIPADVTILAGPEGLAELASMDEADMVLVAIIGTAGLQPALAAIEAGKDLAVASKEILVMAGEIVTAAAERKGVKLLPVDSEHNAIFQCLVGHGGGEKEVSRLILTASGGPFRTWPAEKLADVTLEQALKHPTWDMGRKITIDSATLFNKGLEMIEARWLFGIGMERIDVLVHPQSIVHSMVEFIDGSVLAQMSKNDMCFPIQYALTWPERVAGGLQPLDFGKLAKLDFEEPRHADFPALGLAREAGLAGGTLPAVFNAANEIAVDAFVEGRIRFPDIWRIVGETMHAHSTAPASSLAAVIEADAWARRTALATMMVS</sequence>
<organism evidence="13 14">
    <name type="scientific">Luteolibacter arcticus</name>
    <dbReference type="NCBI Taxonomy" id="1581411"/>
    <lineage>
        <taxon>Bacteria</taxon>
        <taxon>Pseudomonadati</taxon>
        <taxon>Verrucomicrobiota</taxon>
        <taxon>Verrucomicrobiia</taxon>
        <taxon>Verrucomicrobiales</taxon>
        <taxon>Verrucomicrobiaceae</taxon>
        <taxon>Luteolibacter</taxon>
    </lineage>
</organism>
<dbReference type="Gene3D" id="1.10.1740.10">
    <property type="match status" value="1"/>
</dbReference>
<feature type="binding site" evidence="9">
    <location>
        <position position="21"/>
    </location>
    <ligand>
        <name>NADPH</name>
        <dbReference type="ChEBI" id="CHEBI:57783"/>
    </ligand>
</feature>
<feature type="binding site" evidence="9">
    <location>
        <position position="158"/>
    </location>
    <ligand>
        <name>1-deoxy-D-xylulose 5-phosphate</name>
        <dbReference type="ChEBI" id="CHEBI:57792"/>
    </ligand>
</feature>
<dbReference type="NCBIfam" id="NF009114">
    <property type="entry name" value="PRK12464.1"/>
    <property type="match status" value="1"/>
</dbReference>
<evidence type="ECO:0000256" key="2">
    <source>
        <dbReference type="ARBA" id="ARBA00006825"/>
    </source>
</evidence>
<feature type="binding site" evidence="9">
    <location>
        <position position="132"/>
    </location>
    <ligand>
        <name>1-deoxy-D-xylulose 5-phosphate</name>
        <dbReference type="ChEBI" id="CHEBI:57792"/>
    </ligand>
</feature>
<evidence type="ECO:0000259" key="10">
    <source>
        <dbReference type="Pfam" id="PF02670"/>
    </source>
</evidence>
<dbReference type="PANTHER" id="PTHR30525:SF0">
    <property type="entry name" value="1-DEOXY-D-XYLULOSE 5-PHOSPHATE REDUCTOISOMERASE, CHLOROPLASTIC"/>
    <property type="match status" value="1"/>
</dbReference>
<dbReference type="InterPro" id="IPR003821">
    <property type="entry name" value="DXP_reductoisomerase"/>
</dbReference>
<dbReference type="EMBL" id="JAPDDT010000019">
    <property type="protein sequence ID" value="MCW1926006.1"/>
    <property type="molecule type" value="Genomic_DNA"/>
</dbReference>
<evidence type="ECO:0000256" key="4">
    <source>
        <dbReference type="ARBA" id="ARBA00022857"/>
    </source>
</evidence>
<proteinExistence type="inferred from homology"/>
<evidence type="ECO:0000256" key="3">
    <source>
        <dbReference type="ARBA" id="ARBA00022723"/>
    </source>
</evidence>
<comment type="function">
    <text evidence="9">Catalyzes the NADPH-dependent rearrangement and reduction of 1-deoxy-D-xylulose-5-phosphate (DXP) to 2-C-methyl-D-erythritol 4-phosphate (MEP).</text>
</comment>
<evidence type="ECO:0000256" key="9">
    <source>
        <dbReference type="HAMAP-Rule" id="MF_00183"/>
    </source>
</evidence>
<dbReference type="Proteomes" id="UP001320876">
    <property type="component" value="Unassembled WGS sequence"/>
</dbReference>
<dbReference type="InterPro" id="IPR013644">
    <property type="entry name" value="DXP_reductoisomerase_C"/>
</dbReference>
<feature type="binding site" evidence="9">
    <location>
        <position position="20"/>
    </location>
    <ligand>
        <name>NADPH</name>
        <dbReference type="ChEBI" id="CHEBI:57783"/>
    </ligand>
</feature>
<keyword evidence="3 9" id="KW-0479">Metal-binding</keyword>
<dbReference type="InterPro" id="IPR013512">
    <property type="entry name" value="DXP_reductoisomerase_N"/>
</dbReference>
<feature type="domain" description="DXP reductoisomerase C-terminal" evidence="12">
    <location>
        <begin position="270"/>
        <end position="386"/>
    </location>
</feature>
<keyword evidence="14" id="KW-1185">Reference proteome</keyword>
<feature type="binding site" evidence="9">
    <location>
        <position position="159"/>
    </location>
    <ligand>
        <name>Mn(2+)</name>
        <dbReference type="ChEBI" id="CHEBI:29035"/>
    </ligand>
</feature>
<dbReference type="InterPro" id="IPR036291">
    <property type="entry name" value="NAD(P)-bd_dom_sf"/>
</dbReference>
<keyword evidence="7 9" id="KW-0414">Isoprene biosynthesis</keyword>
<dbReference type="InterPro" id="IPR036169">
    <property type="entry name" value="DXPR_C_sf"/>
</dbReference>
<dbReference type="HAMAP" id="MF_00183">
    <property type="entry name" value="DXP_reductoisom"/>
    <property type="match status" value="1"/>
</dbReference>
<evidence type="ECO:0000256" key="1">
    <source>
        <dbReference type="ARBA" id="ARBA00005094"/>
    </source>
</evidence>
<dbReference type="Pfam" id="PF13288">
    <property type="entry name" value="DXPR_C"/>
    <property type="match status" value="1"/>
</dbReference>
<evidence type="ECO:0000313" key="13">
    <source>
        <dbReference type="EMBL" id="MCW1926006.1"/>
    </source>
</evidence>
<feature type="binding site" evidence="9">
    <location>
        <position position="214"/>
    </location>
    <ligand>
        <name>NADPH</name>
        <dbReference type="ChEBI" id="CHEBI:57783"/>
    </ligand>
</feature>
<evidence type="ECO:0000256" key="7">
    <source>
        <dbReference type="ARBA" id="ARBA00023229"/>
    </source>
</evidence>
<comment type="similarity">
    <text evidence="2 9">Belongs to the DXR family.</text>
</comment>
<feature type="binding site" evidence="9">
    <location>
        <position position="221"/>
    </location>
    <ligand>
        <name>1-deoxy-D-xylulose 5-phosphate</name>
        <dbReference type="ChEBI" id="CHEBI:57792"/>
    </ligand>
</feature>
<feature type="binding site" evidence="9">
    <location>
        <position position="230"/>
    </location>
    <ligand>
        <name>Mn(2+)</name>
        <dbReference type="ChEBI" id="CHEBI:29035"/>
    </ligand>
</feature>
<dbReference type="RefSeq" id="WP_264490114.1">
    <property type="nucleotide sequence ID" value="NZ_JAPDDT010000019.1"/>
</dbReference>
<feature type="domain" description="1-deoxy-D-xylulose 5-phosphate reductoisomerase C-terminal" evidence="11">
    <location>
        <begin position="153"/>
        <end position="238"/>
    </location>
</feature>
<dbReference type="SUPFAM" id="SSF55347">
    <property type="entry name" value="Glyceraldehyde-3-phosphate dehydrogenase-like, C-terminal domain"/>
    <property type="match status" value="1"/>
</dbReference>
<dbReference type="PIRSF" id="PIRSF006205">
    <property type="entry name" value="Dxp_reductismrs"/>
    <property type="match status" value="1"/>
</dbReference>
<comment type="caution">
    <text evidence="13">The sequence shown here is derived from an EMBL/GenBank/DDBJ whole genome shotgun (WGS) entry which is preliminary data.</text>
</comment>
<evidence type="ECO:0000256" key="5">
    <source>
        <dbReference type="ARBA" id="ARBA00023002"/>
    </source>
</evidence>
<protein>
    <recommendedName>
        <fullName evidence="9">1-deoxy-D-xylulose 5-phosphate reductoisomerase</fullName>
        <shortName evidence="9">DXP reductoisomerase</shortName>
        <ecNumber evidence="9">1.1.1.267</ecNumber>
    </recommendedName>
    <alternativeName>
        <fullName evidence="9">1-deoxyxylulose-5-phosphate reductoisomerase</fullName>
    </alternativeName>
    <alternativeName>
        <fullName evidence="9">2-C-methyl-D-erythritol 4-phosphate synthase</fullName>
    </alternativeName>
</protein>
<keyword evidence="4 9" id="KW-0521">NADP</keyword>
<comment type="catalytic activity">
    <reaction evidence="8">
        <text>2-C-methyl-D-erythritol 4-phosphate + NADP(+) = 1-deoxy-D-xylulose 5-phosphate + NADPH + H(+)</text>
        <dbReference type="Rhea" id="RHEA:13717"/>
        <dbReference type="ChEBI" id="CHEBI:15378"/>
        <dbReference type="ChEBI" id="CHEBI:57783"/>
        <dbReference type="ChEBI" id="CHEBI:57792"/>
        <dbReference type="ChEBI" id="CHEBI:58262"/>
        <dbReference type="ChEBI" id="CHEBI:58349"/>
        <dbReference type="EC" id="1.1.1.267"/>
    </reaction>
    <physiologicalReaction direction="right-to-left" evidence="8">
        <dbReference type="Rhea" id="RHEA:13719"/>
    </physiologicalReaction>
</comment>
<keyword evidence="6 9" id="KW-0464">Manganese</keyword>
<dbReference type="GO" id="GO:0030604">
    <property type="term" value="F:1-deoxy-D-xylulose-5-phosphate reductoisomerase activity"/>
    <property type="evidence" value="ECO:0007669"/>
    <property type="project" value="UniProtKB-EC"/>
</dbReference>
<gene>
    <name evidence="9" type="primary">dxr</name>
    <name evidence="13" type="ORF">OKA05_25835</name>
</gene>
<name>A0ABT3GRA4_9BACT</name>
<feature type="binding site" evidence="9">
    <location>
        <position position="157"/>
    </location>
    <ligand>
        <name>Mn(2+)</name>
        <dbReference type="ChEBI" id="CHEBI:29035"/>
    </ligand>
</feature>
<dbReference type="Pfam" id="PF02670">
    <property type="entry name" value="DXP_reductoisom"/>
    <property type="match status" value="1"/>
</dbReference>
<dbReference type="NCBIfam" id="TIGR00243">
    <property type="entry name" value="Dxr"/>
    <property type="match status" value="1"/>
</dbReference>
<feature type="binding site" evidence="9">
    <location>
        <position position="159"/>
    </location>
    <ligand>
        <name>1-deoxy-D-xylulose 5-phosphate</name>
        <dbReference type="ChEBI" id="CHEBI:57792"/>
    </ligand>
</feature>
<feature type="domain" description="1-deoxy-D-xylulose 5-phosphate reductoisomerase N-terminal" evidence="10">
    <location>
        <begin position="14"/>
        <end position="139"/>
    </location>
</feature>
<feature type="binding site" evidence="9">
    <location>
        <position position="226"/>
    </location>
    <ligand>
        <name>1-deoxy-D-xylulose 5-phosphate</name>
        <dbReference type="ChEBI" id="CHEBI:57792"/>
    </ligand>
</feature>
<comment type="caution">
    <text evidence="9">Lacks conserved residue(s) required for the propagation of feature annotation.</text>
</comment>
<dbReference type="Gene3D" id="3.40.50.720">
    <property type="entry name" value="NAD(P)-binding Rossmann-like Domain"/>
    <property type="match status" value="1"/>
</dbReference>
<accession>A0ABT3GRA4</accession>
<feature type="binding site" evidence="9">
    <location>
        <position position="185"/>
    </location>
    <ligand>
        <name>1-deoxy-D-xylulose 5-phosphate</name>
        <dbReference type="ChEBI" id="CHEBI:57792"/>
    </ligand>
</feature>
<dbReference type="SUPFAM" id="SSF69055">
    <property type="entry name" value="1-deoxy-D-xylulose-5-phosphate reductoisomerase, C-terminal domain"/>
    <property type="match status" value="1"/>
</dbReference>